<reference evidence="2 3" key="1">
    <citation type="submission" date="2024-05" db="EMBL/GenBank/DDBJ databases">
        <authorList>
            <person name="Liu Q."/>
            <person name="Xin Y.-H."/>
        </authorList>
    </citation>
    <scope>NUCLEOTIDE SEQUENCE [LARGE SCALE GENOMIC DNA]</scope>
    <source>
        <strain evidence="2 3">CGMCC 1.10181</strain>
    </source>
</reference>
<dbReference type="Proteomes" id="UP001419910">
    <property type="component" value="Unassembled WGS sequence"/>
</dbReference>
<gene>
    <name evidence="2" type="ORF">ABC974_03500</name>
</gene>
<name>A0ABU9XYP5_9SPHN</name>
<proteinExistence type="predicted"/>
<evidence type="ECO:0000256" key="1">
    <source>
        <dbReference type="SAM" id="MobiDB-lite"/>
    </source>
</evidence>
<dbReference type="EMBL" id="JBDIME010000002">
    <property type="protein sequence ID" value="MEN2788678.1"/>
    <property type="molecule type" value="Genomic_DNA"/>
</dbReference>
<sequence>MPAAGAAVPCCYSALLFFAAVMLEFAADFLIYYQHVAGDPAVIEEQRDNSEITAAITAGGTAANSGGIAGNSGGRCDGAGWPTKTVMSKSRAEPTRHAARSRSPTIPAMIESTRLIPERRIWFTRSPPES</sequence>
<protein>
    <submittedName>
        <fullName evidence="2">Uncharacterized protein</fullName>
    </submittedName>
</protein>
<dbReference type="RefSeq" id="WP_345840375.1">
    <property type="nucleotide sequence ID" value="NZ_JBDIME010000002.1"/>
</dbReference>
<keyword evidence="3" id="KW-1185">Reference proteome</keyword>
<organism evidence="2 3">
    <name type="scientific">Sphingomonas oligophenolica</name>
    <dbReference type="NCBI Taxonomy" id="301154"/>
    <lineage>
        <taxon>Bacteria</taxon>
        <taxon>Pseudomonadati</taxon>
        <taxon>Pseudomonadota</taxon>
        <taxon>Alphaproteobacteria</taxon>
        <taxon>Sphingomonadales</taxon>
        <taxon>Sphingomonadaceae</taxon>
        <taxon>Sphingomonas</taxon>
    </lineage>
</organism>
<evidence type="ECO:0000313" key="3">
    <source>
        <dbReference type="Proteomes" id="UP001419910"/>
    </source>
</evidence>
<feature type="region of interest" description="Disordered" evidence="1">
    <location>
        <begin position="85"/>
        <end position="107"/>
    </location>
</feature>
<comment type="caution">
    <text evidence="2">The sequence shown here is derived from an EMBL/GenBank/DDBJ whole genome shotgun (WGS) entry which is preliminary data.</text>
</comment>
<accession>A0ABU9XYP5</accession>
<evidence type="ECO:0000313" key="2">
    <source>
        <dbReference type="EMBL" id="MEN2788678.1"/>
    </source>
</evidence>